<dbReference type="Pfam" id="PF19463">
    <property type="entry name" value="DUF6000"/>
    <property type="match status" value="1"/>
</dbReference>
<dbReference type="RefSeq" id="WP_209137585.1">
    <property type="nucleotide sequence ID" value="NZ_JAGHKO010000001.1"/>
</dbReference>
<dbReference type="InterPro" id="IPR046042">
    <property type="entry name" value="DUF6000"/>
</dbReference>
<evidence type="ECO:0000313" key="1">
    <source>
        <dbReference type="EMBL" id="MBO9199525.1"/>
    </source>
</evidence>
<organism evidence="1 2">
    <name type="scientific">Niastella soli</name>
    <dbReference type="NCBI Taxonomy" id="2821487"/>
    <lineage>
        <taxon>Bacteria</taxon>
        <taxon>Pseudomonadati</taxon>
        <taxon>Bacteroidota</taxon>
        <taxon>Chitinophagia</taxon>
        <taxon>Chitinophagales</taxon>
        <taxon>Chitinophagaceae</taxon>
        <taxon>Niastella</taxon>
    </lineage>
</organism>
<proteinExistence type="predicted"/>
<evidence type="ECO:0000313" key="2">
    <source>
        <dbReference type="Proteomes" id="UP000677244"/>
    </source>
</evidence>
<name>A0ABS3YPZ1_9BACT</name>
<protein>
    <submittedName>
        <fullName evidence="1">Uncharacterized protein</fullName>
    </submittedName>
</protein>
<dbReference type="EMBL" id="JAGHKO010000001">
    <property type="protein sequence ID" value="MBO9199525.1"/>
    <property type="molecule type" value="Genomic_DNA"/>
</dbReference>
<comment type="caution">
    <text evidence="1">The sequence shown here is derived from an EMBL/GenBank/DDBJ whole genome shotgun (WGS) entry which is preliminary data.</text>
</comment>
<dbReference type="Proteomes" id="UP000677244">
    <property type="component" value="Unassembled WGS sequence"/>
</dbReference>
<reference evidence="1 2" key="1">
    <citation type="submission" date="2021-03" db="EMBL/GenBank/DDBJ databases">
        <title>Assistant Professor.</title>
        <authorList>
            <person name="Huq M.A."/>
        </authorList>
    </citation>
    <scope>NUCLEOTIDE SEQUENCE [LARGE SCALE GENOMIC DNA]</scope>
    <source>
        <strain evidence="1 2">MAH-29</strain>
    </source>
</reference>
<keyword evidence="2" id="KW-1185">Reference proteome</keyword>
<gene>
    <name evidence="1" type="ORF">J7I42_04560</name>
</gene>
<accession>A0ABS3YPZ1</accession>
<sequence length="225" mass="26137">MKFQNLWTKLFTSKSEKEAIALHVAGATVRHRNPFENLEVPRNEEDLSDEYIEKWVVPFYMTHLANADETTIKAFSEAAKEINIDIVKALLGDFNWRTRISGAFFAAINNYHELEDIIGKHLLKSEVCYAGSGYCLALATFATDKAKDYLITYLDYYLDRKDLWFDQSTTYCALEYLDKNATARLTTKLNSFIIDKTNWDLEKYRSSFIDCMTTLDKIRRVKSEI</sequence>